<name>A0ABP5UWN7_9ACTN</name>
<evidence type="ECO:0000313" key="5">
    <source>
        <dbReference type="EMBL" id="GAA2388881.1"/>
    </source>
</evidence>
<evidence type="ECO:0000313" key="6">
    <source>
        <dbReference type="Proteomes" id="UP001501444"/>
    </source>
</evidence>
<dbReference type="RefSeq" id="WP_344619825.1">
    <property type="nucleotide sequence ID" value="NZ_BAAARV010000115.1"/>
</dbReference>
<dbReference type="Proteomes" id="UP001501444">
    <property type="component" value="Unassembled WGS sequence"/>
</dbReference>
<organism evidence="5 6">
    <name type="scientific">Dactylosporangium salmoneum</name>
    <dbReference type="NCBI Taxonomy" id="53361"/>
    <lineage>
        <taxon>Bacteria</taxon>
        <taxon>Bacillati</taxon>
        <taxon>Actinomycetota</taxon>
        <taxon>Actinomycetes</taxon>
        <taxon>Micromonosporales</taxon>
        <taxon>Micromonosporaceae</taxon>
        <taxon>Dactylosporangium</taxon>
    </lineage>
</organism>
<evidence type="ECO:0000259" key="4">
    <source>
        <dbReference type="PROSITE" id="PS50949"/>
    </source>
</evidence>
<dbReference type="InterPro" id="IPR000524">
    <property type="entry name" value="Tscrpt_reg_HTH_GntR"/>
</dbReference>
<dbReference type="PROSITE" id="PS50949">
    <property type="entry name" value="HTH_GNTR"/>
    <property type="match status" value="1"/>
</dbReference>
<evidence type="ECO:0000256" key="2">
    <source>
        <dbReference type="ARBA" id="ARBA00023125"/>
    </source>
</evidence>
<evidence type="ECO:0000256" key="1">
    <source>
        <dbReference type="ARBA" id="ARBA00023015"/>
    </source>
</evidence>
<comment type="caution">
    <text evidence="5">The sequence shown here is derived from an EMBL/GenBank/DDBJ whole genome shotgun (WGS) entry which is preliminary data.</text>
</comment>
<dbReference type="PANTHER" id="PTHR38445">
    <property type="entry name" value="HTH-TYPE TRANSCRIPTIONAL REPRESSOR YTRA"/>
    <property type="match status" value="1"/>
</dbReference>
<keyword evidence="1" id="KW-0805">Transcription regulation</keyword>
<sequence>MTGRPTLTIVTGDPTPPYEQLRRQFADLIRHGALAAGDRLPPVRQLAADLGLAVGTVARAYRELEAAGLVESRRGAGTRVAASAEPVDPAWQRAALHQRAADFVREARLLGATDDEIRASVTGAL</sequence>
<dbReference type="PANTHER" id="PTHR38445:SF9">
    <property type="entry name" value="HTH-TYPE TRANSCRIPTIONAL REPRESSOR YTRA"/>
    <property type="match status" value="1"/>
</dbReference>
<dbReference type="EMBL" id="BAAARV010000115">
    <property type="protein sequence ID" value="GAA2388881.1"/>
    <property type="molecule type" value="Genomic_DNA"/>
</dbReference>
<dbReference type="SMART" id="SM00345">
    <property type="entry name" value="HTH_GNTR"/>
    <property type="match status" value="1"/>
</dbReference>
<accession>A0ABP5UWN7</accession>
<dbReference type="Pfam" id="PF00392">
    <property type="entry name" value="GntR"/>
    <property type="match status" value="1"/>
</dbReference>
<dbReference type="InterPro" id="IPR036390">
    <property type="entry name" value="WH_DNA-bd_sf"/>
</dbReference>
<dbReference type="InterPro" id="IPR036388">
    <property type="entry name" value="WH-like_DNA-bd_sf"/>
</dbReference>
<reference evidence="6" key="1">
    <citation type="journal article" date="2019" name="Int. J. Syst. Evol. Microbiol.">
        <title>The Global Catalogue of Microorganisms (GCM) 10K type strain sequencing project: providing services to taxonomists for standard genome sequencing and annotation.</title>
        <authorList>
            <consortium name="The Broad Institute Genomics Platform"/>
            <consortium name="The Broad Institute Genome Sequencing Center for Infectious Disease"/>
            <person name="Wu L."/>
            <person name="Ma J."/>
        </authorList>
    </citation>
    <scope>NUCLEOTIDE SEQUENCE [LARGE SCALE GENOMIC DNA]</scope>
    <source>
        <strain evidence="6">JCM 3272</strain>
    </source>
</reference>
<feature type="domain" description="HTH gntR-type" evidence="4">
    <location>
        <begin position="15"/>
        <end position="83"/>
    </location>
</feature>
<proteinExistence type="predicted"/>
<gene>
    <name evidence="5" type="ORF">GCM10010170_100220</name>
</gene>
<keyword evidence="6" id="KW-1185">Reference proteome</keyword>
<protein>
    <submittedName>
        <fullName evidence="5">GntR family transcriptional regulator</fullName>
    </submittedName>
</protein>
<keyword evidence="3" id="KW-0804">Transcription</keyword>
<dbReference type="Gene3D" id="1.10.10.10">
    <property type="entry name" value="Winged helix-like DNA-binding domain superfamily/Winged helix DNA-binding domain"/>
    <property type="match status" value="1"/>
</dbReference>
<evidence type="ECO:0000256" key="3">
    <source>
        <dbReference type="ARBA" id="ARBA00023163"/>
    </source>
</evidence>
<dbReference type="CDD" id="cd07377">
    <property type="entry name" value="WHTH_GntR"/>
    <property type="match status" value="1"/>
</dbReference>
<dbReference type="SUPFAM" id="SSF46785">
    <property type="entry name" value="Winged helix' DNA-binding domain"/>
    <property type="match status" value="1"/>
</dbReference>
<keyword evidence="2" id="KW-0238">DNA-binding</keyword>